<proteinExistence type="predicted"/>
<dbReference type="EMBL" id="BRVP01000010">
    <property type="protein sequence ID" value="GLB52724.1"/>
    <property type="molecule type" value="Genomic_DNA"/>
</dbReference>
<comment type="caution">
    <text evidence="7">The sequence shown here is derived from an EMBL/GenBank/DDBJ whole genome shotgun (WGS) entry which is preliminary data.</text>
</comment>
<dbReference type="InterPro" id="IPR002035">
    <property type="entry name" value="VWF_A"/>
</dbReference>
<feature type="transmembrane region" description="Helical" evidence="5">
    <location>
        <begin position="315"/>
        <end position="333"/>
    </location>
</feature>
<reference evidence="7" key="1">
    <citation type="submission" date="2022-07" db="EMBL/GenBank/DDBJ databases">
        <title>Taxonomy of Novel Oxalotrophic and Methylotrophic Bacteria.</title>
        <authorList>
            <person name="Sahin N."/>
            <person name="Tani A."/>
        </authorList>
    </citation>
    <scope>NUCLEOTIDE SEQUENCE</scope>
    <source>
        <strain evidence="7">AM327</strain>
    </source>
</reference>
<dbReference type="SMART" id="SM00327">
    <property type="entry name" value="VWA"/>
    <property type="match status" value="1"/>
</dbReference>
<evidence type="ECO:0000313" key="8">
    <source>
        <dbReference type="Proteomes" id="UP001143545"/>
    </source>
</evidence>
<dbReference type="PANTHER" id="PTHR22550">
    <property type="entry name" value="SPORE GERMINATION PROTEIN"/>
    <property type="match status" value="1"/>
</dbReference>
<evidence type="ECO:0000256" key="1">
    <source>
        <dbReference type="ARBA" id="ARBA00022475"/>
    </source>
</evidence>
<keyword evidence="1" id="KW-1003">Cell membrane</keyword>
<feature type="transmembrane region" description="Helical" evidence="5">
    <location>
        <begin position="12"/>
        <end position="29"/>
    </location>
</feature>
<dbReference type="RefSeq" id="WP_281754196.1">
    <property type="nucleotide sequence ID" value="NZ_BRVP01000010.1"/>
</dbReference>
<protein>
    <submittedName>
        <fullName evidence="7">BatB protein</fullName>
    </submittedName>
</protein>
<keyword evidence="2 5" id="KW-0812">Transmembrane</keyword>
<keyword evidence="4 5" id="KW-0472">Membrane</keyword>
<dbReference type="InterPro" id="IPR050768">
    <property type="entry name" value="UPF0353/GerABKA_families"/>
</dbReference>
<dbReference type="AlphaFoldDB" id="A0A9W6B7M8"/>
<evidence type="ECO:0000256" key="5">
    <source>
        <dbReference type="SAM" id="Phobius"/>
    </source>
</evidence>
<keyword evidence="3 5" id="KW-1133">Transmembrane helix</keyword>
<dbReference type="Proteomes" id="UP001143545">
    <property type="component" value="Unassembled WGS sequence"/>
</dbReference>
<dbReference type="Pfam" id="PF13519">
    <property type="entry name" value="VWA_2"/>
    <property type="match status" value="1"/>
</dbReference>
<gene>
    <name evidence="7" type="primary">batB</name>
    <name evidence="7" type="ORF">NBRC110019_17640</name>
</gene>
<dbReference type="PANTHER" id="PTHR22550:SF5">
    <property type="entry name" value="LEUCINE ZIPPER PROTEIN 4"/>
    <property type="match status" value="1"/>
</dbReference>
<dbReference type="PROSITE" id="PS50234">
    <property type="entry name" value="VWFA"/>
    <property type="match status" value="1"/>
</dbReference>
<evidence type="ECO:0000313" key="7">
    <source>
        <dbReference type="EMBL" id="GLB52724.1"/>
    </source>
</evidence>
<evidence type="ECO:0000256" key="3">
    <source>
        <dbReference type="ARBA" id="ARBA00022989"/>
    </source>
</evidence>
<dbReference type="Gene3D" id="3.40.50.410">
    <property type="entry name" value="von Willebrand factor, type A domain"/>
    <property type="match status" value="1"/>
</dbReference>
<keyword evidence="8" id="KW-1185">Reference proteome</keyword>
<sequence length="351" mass="39650">MIDFDEKIYFYGLAIIPILLVLFLGVQLWKKRIQKKFADDTLLKKLAPEKSVFKPVLKVLIFLMAMVCFVIALVDPKMGTKLETIKREGVDVVFAIDVSKSMLAEDIAPSRIEKAKHVVAEIMNNLVSDRVGIIAYAAQAYPQLPITTDYAAANMFLKSMNTDMLSSQGTAIDQAIKLSETYYDDEDQASRILFIISDGEDHQEDSQGEMKQIIADAVEKGIKIYTIGIGTVKGDVIPIKDDKGITITYKKDSNGETVITRLNEDNLKQIAEEGNGEYINGENTAKTVKYVTEFLDTMDKTTFESQQYTDFEDKFQWFLIAGIVLLIIDGLMLEKKTKWVEMLNLFNEKEK</sequence>
<accession>A0A9W6B7M8</accession>
<evidence type="ECO:0000256" key="2">
    <source>
        <dbReference type="ARBA" id="ARBA00022692"/>
    </source>
</evidence>
<dbReference type="InterPro" id="IPR036465">
    <property type="entry name" value="vWFA_dom_sf"/>
</dbReference>
<name>A0A9W6B7M8_9FLAO</name>
<organism evidence="7 8">
    <name type="scientific">Neptunitalea chrysea</name>
    <dbReference type="NCBI Taxonomy" id="1647581"/>
    <lineage>
        <taxon>Bacteria</taxon>
        <taxon>Pseudomonadati</taxon>
        <taxon>Bacteroidota</taxon>
        <taxon>Flavobacteriia</taxon>
        <taxon>Flavobacteriales</taxon>
        <taxon>Flavobacteriaceae</taxon>
        <taxon>Neptunitalea</taxon>
    </lineage>
</organism>
<dbReference type="SUPFAM" id="SSF53300">
    <property type="entry name" value="vWA-like"/>
    <property type="match status" value="1"/>
</dbReference>
<evidence type="ECO:0000259" key="6">
    <source>
        <dbReference type="PROSITE" id="PS50234"/>
    </source>
</evidence>
<evidence type="ECO:0000256" key="4">
    <source>
        <dbReference type="ARBA" id="ARBA00023136"/>
    </source>
</evidence>
<feature type="transmembrane region" description="Helical" evidence="5">
    <location>
        <begin position="55"/>
        <end position="74"/>
    </location>
</feature>
<feature type="domain" description="VWFA" evidence="6">
    <location>
        <begin position="91"/>
        <end position="298"/>
    </location>
</feature>